<dbReference type="PANTHER" id="PTHR44103:SF1">
    <property type="entry name" value="PROPROTEIN CONVERTASE P"/>
    <property type="match status" value="1"/>
</dbReference>
<evidence type="ECO:0000313" key="3">
    <source>
        <dbReference type="EMBL" id="RCK79714.1"/>
    </source>
</evidence>
<sequence>MIRRTRWLIAIALLLTGAGPLLAQSGDMGPRFKGFSAKVTGDIYGQPRVFDDIDGDGMRDLIFGATDGQIHIFSAKGNEILRPPNWPKKVNSPILSEVTVADLDNDGEPEVLATAMNGKLYCVARNGREKWSLPLRGKIRLSAPEVTDVDGGGNYNVFVGTGLVGAKSGMVSRVDKDGRLVWEVPVTTSVSGKIVTADLDGDGTKEILTKDDSGKVYVMQLSGTNARGWPINTVPNLTWPFDVGAGDINGDGVKEIFTTTPDKRFLLWTHTGDLRSEFKLTDGAHSAPRLADLNGDGKDEFIIGQADGTVMVCDEKGKPLNGWPFVTKHSIYHTPQIIDLDGDGRLDVVFTAWNPEGQGKEAGYIMALTADGRVMPGYPRFIGKAIAPLTFADLDGDGYLEMIAAGGINYTADQLHVIPTHARVALKIAVLGAEVSF</sequence>
<dbReference type="EMBL" id="QOQW01000011">
    <property type="protein sequence ID" value="RCK79714.1"/>
    <property type="molecule type" value="Genomic_DNA"/>
</dbReference>
<feature type="chain" id="PRO_5017057823" evidence="2">
    <location>
        <begin position="24"/>
        <end position="437"/>
    </location>
</feature>
<feature type="signal peptide" evidence="2">
    <location>
        <begin position="1"/>
        <end position="23"/>
    </location>
</feature>
<dbReference type="AlphaFoldDB" id="A0A367ZNL0"/>
<gene>
    <name evidence="3" type="ORF">OZSIB_4186</name>
</gene>
<dbReference type="Pfam" id="PF13517">
    <property type="entry name" value="FG-GAP_3"/>
    <property type="match status" value="3"/>
</dbReference>
<dbReference type="InterPro" id="IPR028994">
    <property type="entry name" value="Integrin_alpha_N"/>
</dbReference>
<dbReference type="InterPro" id="IPR013517">
    <property type="entry name" value="FG-GAP"/>
</dbReference>
<comment type="caution">
    <text evidence="3">The sequence shown here is derived from an EMBL/GenBank/DDBJ whole genome shotgun (WGS) entry which is preliminary data.</text>
</comment>
<protein>
    <submittedName>
        <fullName evidence="3">Uncharacterized protein</fullName>
    </submittedName>
</protein>
<accession>A0A367ZNL0</accession>
<dbReference type="PANTHER" id="PTHR44103">
    <property type="entry name" value="PROPROTEIN CONVERTASE P"/>
    <property type="match status" value="1"/>
</dbReference>
<evidence type="ECO:0000256" key="2">
    <source>
        <dbReference type="SAM" id="SignalP"/>
    </source>
</evidence>
<organism evidence="3 4">
    <name type="scientific">Candidatus Ozemobacter sibiricus</name>
    <dbReference type="NCBI Taxonomy" id="2268124"/>
    <lineage>
        <taxon>Bacteria</taxon>
        <taxon>Candidatus Ozemobacteria</taxon>
        <taxon>Candidatus Ozemobacterales</taxon>
        <taxon>Candidatus Ozemobacteraceae</taxon>
        <taxon>Candidatus Ozemobacter</taxon>
    </lineage>
</organism>
<dbReference type="SUPFAM" id="SSF69318">
    <property type="entry name" value="Integrin alpha N-terminal domain"/>
    <property type="match status" value="1"/>
</dbReference>
<evidence type="ECO:0000256" key="1">
    <source>
        <dbReference type="ARBA" id="ARBA00022729"/>
    </source>
</evidence>
<dbReference type="Gene3D" id="2.130.10.130">
    <property type="entry name" value="Integrin alpha, N-terminal"/>
    <property type="match status" value="2"/>
</dbReference>
<name>A0A367ZNL0_9BACT</name>
<keyword evidence="1 2" id="KW-0732">Signal</keyword>
<dbReference type="Proteomes" id="UP000252355">
    <property type="component" value="Unassembled WGS sequence"/>
</dbReference>
<reference evidence="3 4" key="1">
    <citation type="submission" date="2018-05" db="EMBL/GenBank/DDBJ databases">
        <title>A metagenomic window into the 2 km-deep terrestrial subsurface aquifer revealed taxonomically and functionally diverse microbial community comprising novel uncultured bacterial lineages.</title>
        <authorList>
            <person name="Kadnikov V.V."/>
            <person name="Mardanov A.V."/>
            <person name="Beletsky A.V."/>
            <person name="Banks D."/>
            <person name="Pimenov N.V."/>
            <person name="Frank Y.A."/>
            <person name="Karnachuk O.V."/>
            <person name="Ravin N.V."/>
        </authorList>
    </citation>
    <scope>NUCLEOTIDE SEQUENCE [LARGE SCALE GENOMIC DNA]</scope>
    <source>
        <strain evidence="3">BY5</strain>
    </source>
</reference>
<evidence type="ECO:0000313" key="4">
    <source>
        <dbReference type="Proteomes" id="UP000252355"/>
    </source>
</evidence>
<proteinExistence type="predicted"/>